<sequence length="26" mass="2738">MPGMHDEAVAGRNSVNQRLPSESPAS</sequence>
<evidence type="ECO:0000313" key="2">
    <source>
        <dbReference type="EMBL" id="SVD86698.1"/>
    </source>
</evidence>
<dbReference type="EMBL" id="UINC01178507">
    <property type="protein sequence ID" value="SVD86698.1"/>
    <property type="molecule type" value="Genomic_DNA"/>
</dbReference>
<dbReference type="AlphaFoldDB" id="A0A382YVY6"/>
<reference evidence="2" key="1">
    <citation type="submission" date="2018-05" db="EMBL/GenBank/DDBJ databases">
        <authorList>
            <person name="Lanie J.A."/>
            <person name="Ng W.-L."/>
            <person name="Kazmierczak K.M."/>
            <person name="Andrzejewski T.M."/>
            <person name="Davidsen T.M."/>
            <person name="Wayne K.J."/>
            <person name="Tettelin H."/>
            <person name="Glass J.I."/>
            <person name="Rusch D."/>
            <person name="Podicherti R."/>
            <person name="Tsui H.-C.T."/>
            <person name="Winkler M.E."/>
        </authorList>
    </citation>
    <scope>NUCLEOTIDE SEQUENCE</scope>
</reference>
<protein>
    <submittedName>
        <fullName evidence="2">Uncharacterized protein</fullName>
    </submittedName>
</protein>
<name>A0A382YVY6_9ZZZZ</name>
<feature type="region of interest" description="Disordered" evidence="1">
    <location>
        <begin position="1"/>
        <end position="26"/>
    </location>
</feature>
<proteinExistence type="predicted"/>
<organism evidence="2">
    <name type="scientific">marine metagenome</name>
    <dbReference type="NCBI Taxonomy" id="408172"/>
    <lineage>
        <taxon>unclassified sequences</taxon>
        <taxon>metagenomes</taxon>
        <taxon>ecological metagenomes</taxon>
    </lineage>
</organism>
<accession>A0A382YVY6</accession>
<feature type="compositionally biased region" description="Polar residues" evidence="1">
    <location>
        <begin position="13"/>
        <end position="26"/>
    </location>
</feature>
<evidence type="ECO:0000256" key="1">
    <source>
        <dbReference type="SAM" id="MobiDB-lite"/>
    </source>
</evidence>
<gene>
    <name evidence="2" type="ORF">METZ01_LOCUS439552</name>
</gene>